<evidence type="ECO:0000313" key="2">
    <source>
        <dbReference type="Proteomes" id="UP000001819"/>
    </source>
</evidence>
<dbReference type="AlphaFoldDB" id="A0A6I8VBV5"/>
<dbReference type="Proteomes" id="UP000001819">
    <property type="component" value="Chromosome 2"/>
</dbReference>
<evidence type="ECO:0000256" key="1">
    <source>
        <dbReference type="SAM" id="MobiDB-lite"/>
    </source>
</evidence>
<feature type="compositionally biased region" description="Low complexity" evidence="1">
    <location>
        <begin position="76"/>
        <end position="102"/>
    </location>
</feature>
<evidence type="ECO:0000313" key="3">
    <source>
        <dbReference type="RefSeq" id="XP_015038054.2"/>
    </source>
</evidence>
<name>A0A6I8VBV5_DROPS</name>
<feature type="region of interest" description="Disordered" evidence="1">
    <location>
        <begin position="61"/>
        <end position="123"/>
    </location>
</feature>
<gene>
    <name evidence="3" type="primary">LOC6897776</name>
</gene>
<protein>
    <submittedName>
        <fullName evidence="3">Uncharacterized protein</fullName>
    </submittedName>
</protein>
<accession>A0A6I8VBV5</accession>
<reference evidence="2" key="1">
    <citation type="submission" date="2024-06" db="UniProtKB">
        <authorList>
            <consortium name="RefSeq"/>
        </authorList>
    </citation>
    <scope>NUCLEOTIDE SEQUENCE [LARGE SCALE GENOMIC DNA]</scope>
    <source>
        <strain evidence="2">MV2-25</strain>
    </source>
</reference>
<sequence>MSNTMTTAHEPTIHYLDSVLNEEEKRCDYSHQWRNFTISRSGRFRSKNKKRDVVDGKLFDAHSGGAATKENEKISSRSSSSAGPKSAATPTTGPFGTPTVTGSSARSQREKVESYKSFYETNL</sequence>
<dbReference type="InParanoid" id="A0A6I8VBV5"/>
<proteinExistence type="predicted"/>
<organism evidence="2 3">
    <name type="scientific">Drosophila pseudoobscura pseudoobscura</name>
    <name type="common">Fruit fly</name>
    <dbReference type="NCBI Taxonomy" id="46245"/>
    <lineage>
        <taxon>Eukaryota</taxon>
        <taxon>Metazoa</taxon>
        <taxon>Ecdysozoa</taxon>
        <taxon>Arthropoda</taxon>
        <taxon>Hexapoda</taxon>
        <taxon>Insecta</taxon>
        <taxon>Pterygota</taxon>
        <taxon>Neoptera</taxon>
        <taxon>Endopterygota</taxon>
        <taxon>Diptera</taxon>
        <taxon>Brachycera</taxon>
        <taxon>Muscomorpha</taxon>
        <taxon>Ephydroidea</taxon>
        <taxon>Drosophilidae</taxon>
        <taxon>Drosophila</taxon>
        <taxon>Sophophora</taxon>
    </lineage>
</organism>
<reference evidence="3" key="2">
    <citation type="submission" date="2025-08" db="UniProtKB">
        <authorList>
            <consortium name="RefSeq"/>
        </authorList>
    </citation>
    <scope>IDENTIFICATION</scope>
    <source>
        <strain evidence="3">MV-25-SWS-2005</strain>
        <tissue evidence="3">Whole body</tissue>
    </source>
</reference>
<dbReference type="RefSeq" id="XP_015038054.2">
    <property type="nucleotide sequence ID" value="XM_015182568.2"/>
</dbReference>
<dbReference type="KEGG" id="dpo:6897776"/>
<keyword evidence="2" id="KW-1185">Reference proteome</keyword>